<dbReference type="PROSITE" id="PS51257">
    <property type="entry name" value="PROKAR_LIPOPROTEIN"/>
    <property type="match status" value="1"/>
</dbReference>
<evidence type="ECO:0000313" key="7">
    <source>
        <dbReference type="Proteomes" id="UP000806542"/>
    </source>
</evidence>
<dbReference type="AlphaFoldDB" id="A0A9D5M2K6"/>
<keyword evidence="1" id="KW-1003">Cell membrane</keyword>
<keyword evidence="2" id="KW-0732">Signal</keyword>
<keyword evidence="3" id="KW-0472">Membrane</keyword>
<keyword evidence="4" id="KW-0564">Palmitate</keyword>
<dbReference type="RefSeq" id="WP_226393680.1">
    <property type="nucleotide sequence ID" value="NZ_JADCKB010000037.1"/>
</dbReference>
<dbReference type="EMBL" id="JADCKB010000037">
    <property type="protein sequence ID" value="MBE5041145.1"/>
    <property type="molecule type" value="Genomic_DNA"/>
</dbReference>
<evidence type="ECO:0000313" key="6">
    <source>
        <dbReference type="EMBL" id="MBE5041145.1"/>
    </source>
</evidence>
<protein>
    <submittedName>
        <fullName evidence="6">Extracellular solute-binding protein</fullName>
    </submittedName>
</protein>
<dbReference type="Proteomes" id="UP000806542">
    <property type="component" value="Unassembled WGS sequence"/>
</dbReference>
<evidence type="ECO:0000256" key="2">
    <source>
        <dbReference type="ARBA" id="ARBA00022729"/>
    </source>
</evidence>
<organism evidence="6 7">
    <name type="scientific">Ructibacterium gallinarum</name>
    <dbReference type="NCBI Taxonomy" id="2779355"/>
    <lineage>
        <taxon>Bacteria</taxon>
        <taxon>Bacillati</taxon>
        <taxon>Bacillota</taxon>
        <taxon>Clostridia</taxon>
        <taxon>Eubacteriales</taxon>
        <taxon>Oscillospiraceae</taxon>
        <taxon>Ructibacterium</taxon>
    </lineage>
</organism>
<evidence type="ECO:0000256" key="5">
    <source>
        <dbReference type="ARBA" id="ARBA00023288"/>
    </source>
</evidence>
<keyword evidence="5" id="KW-0449">Lipoprotein</keyword>
<evidence type="ECO:0000256" key="3">
    <source>
        <dbReference type="ARBA" id="ARBA00023136"/>
    </source>
</evidence>
<accession>A0A9D5M2K6</accession>
<dbReference type="Gene3D" id="3.40.190.10">
    <property type="entry name" value="Periplasmic binding protein-like II"/>
    <property type="match status" value="2"/>
</dbReference>
<sequence length="509" mass="57339">MKRLWIGVIGVMTSAVLLSGCGNNGNTTGERPTIRIFTRVNAEVQFDKNNDAVKALEDAANVNLEIEAPPPSSYNDKLQITMASGDLPDITYIFQTDNNYDTWAKNGLFLTLDDKIDQYPNIKNNITDELWEIVKAPSTGQINAVPKPNIISHYGYVVNQKWLDTLNMTAPTTLDEFYEYAKAVATQDPDGNGANDTYAISPSTQNTVGTSVWGEYFLMSAFNMQQYANRPDADGQYKPKEKFEGYYPYLTFMRKLYEEKLMDPEFFINKANESTDKLLQNRIGMMSGHDGNVKGLFGKAPTEQVISDYSFYAPLKDQNTGEVIQYLPPAIWGCWAIAADSKVADAALSLIDYCNSKEGWLLTNIGVQGVHYESYTPETKELIRTEEQSEKCRKEMSSYTPFAVTYQGEPAYISLCDTPEKLEKYNQELERYLSVTTEKNVPTITSPKYITLQANNPDLFKKRDQMEIQYVTGEITLEELKSFIEGEFLPATAEADQETAEMLEAASQK</sequence>
<dbReference type="InterPro" id="IPR006059">
    <property type="entry name" value="SBP"/>
</dbReference>
<dbReference type="PANTHER" id="PTHR43649:SF33">
    <property type="entry name" value="POLYGALACTURONAN_RHAMNOGALACTURONAN-BINDING PROTEIN YTCQ"/>
    <property type="match status" value="1"/>
</dbReference>
<comment type="caution">
    <text evidence="6">The sequence shown here is derived from an EMBL/GenBank/DDBJ whole genome shotgun (WGS) entry which is preliminary data.</text>
</comment>
<evidence type="ECO:0000256" key="1">
    <source>
        <dbReference type="ARBA" id="ARBA00022475"/>
    </source>
</evidence>
<keyword evidence="7" id="KW-1185">Reference proteome</keyword>
<reference evidence="6" key="1">
    <citation type="submission" date="2020-10" db="EMBL/GenBank/DDBJ databases">
        <title>ChiBAC.</title>
        <authorList>
            <person name="Zenner C."/>
            <person name="Hitch T.C.A."/>
            <person name="Clavel T."/>
        </authorList>
    </citation>
    <scope>NUCLEOTIDE SEQUENCE</scope>
    <source>
        <strain evidence="6">DSM 107454</strain>
    </source>
</reference>
<dbReference type="SUPFAM" id="SSF53850">
    <property type="entry name" value="Periplasmic binding protein-like II"/>
    <property type="match status" value="1"/>
</dbReference>
<gene>
    <name evidence="6" type="ORF">INF28_11850</name>
</gene>
<evidence type="ECO:0000256" key="4">
    <source>
        <dbReference type="ARBA" id="ARBA00023139"/>
    </source>
</evidence>
<dbReference type="Pfam" id="PF13416">
    <property type="entry name" value="SBP_bac_8"/>
    <property type="match status" value="1"/>
</dbReference>
<dbReference type="PANTHER" id="PTHR43649">
    <property type="entry name" value="ARABINOSE-BINDING PROTEIN-RELATED"/>
    <property type="match status" value="1"/>
</dbReference>
<proteinExistence type="predicted"/>
<dbReference type="InterPro" id="IPR050490">
    <property type="entry name" value="Bact_solute-bd_prot1"/>
</dbReference>
<name>A0A9D5M2K6_9FIRM</name>